<name>A0A6C2CIP2_9RHOO</name>
<gene>
    <name evidence="3" type="ORF">ETQ85_21530</name>
</gene>
<accession>A0A6C2CIP2</accession>
<feature type="domain" description="AB hydrolase-1" evidence="2">
    <location>
        <begin position="16"/>
        <end position="242"/>
    </location>
</feature>
<dbReference type="InterPro" id="IPR000639">
    <property type="entry name" value="Epox_hydrolase-like"/>
</dbReference>
<dbReference type="Pfam" id="PF00561">
    <property type="entry name" value="Abhydrolase_1"/>
    <property type="match status" value="1"/>
</dbReference>
<dbReference type="Proteomes" id="UP000389128">
    <property type="component" value="Unassembled WGS sequence"/>
</dbReference>
<dbReference type="OrthoDB" id="9780765at2"/>
<comment type="caution">
    <text evidence="3">The sequence shown here is derived from an EMBL/GenBank/DDBJ whole genome shotgun (WGS) entry which is preliminary data.</text>
</comment>
<dbReference type="PANTHER" id="PTHR43798:SF31">
    <property type="entry name" value="AB HYDROLASE SUPERFAMILY PROTEIN YCLE"/>
    <property type="match status" value="1"/>
</dbReference>
<evidence type="ECO:0000259" key="2">
    <source>
        <dbReference type="Pfam" id="PF00561"/>
    </source>
</evidence>
<protein>
    <submittedName>
        <fullName evidence="3">Alpha/beta fold hydrolase</fullName>
    </submittedName>
</protein>
<dbReference type="EMBL" id="SDKK01000027">
    <property type="protein sequence ID" value="TYC53516.1"/>
    <property type="molecule type" value="Genomic_DNA"/>
</dbReference>
<keyword evidence="4" id="KW-1185">Reference proteome</keyword>
<dbReference type="GO" id="GO:0016787">
    <property type="term" value="F:hydrolase activity"/>
    <property type="evidence" value="ECO:0007669"/>
    <property type="project" value="UniProtKB-KW"/>
</dbReference>
<dbReference type="PRINTS" id="PR00111">
    <property type="entry name" value="ABHYDROLASE"/>
</dbReference>
<sequence>MTTPRWIETGSGPHGLVFLHGISGGAAGALDILPRITPVGWRGLAWDMPGYGASESIDPVDFDGYARALIAMLDAAGLERVVLVGHSMGGMIALQTAAAFPNYVTGLVLACCTPAFGASAGPLQQAFLDRRLGPLDDGASMRELAIEVIPTMVGPGGDPEVVRDAVNLMADIPPASYRAAMHALVTFDQRAVLSGLTMPALVIAGRDDAVSTPLVVRRMAERMSAATYLQLDAGHLAPFEEPQAFAGAVHDFLASLDNAPVTFLL</sequence>
<dbReference type="AlphaFoldDB" id="A0A6C2CIP2"/>
<organism evidence="3 4">
    <name type="scientific">Zoogloea oleivorans</name>
    <dbReference type="NCBI Taxonomy" id="1552750"/>
    <lineage>
        <taxon>Bacteria</taxon>
        <taxon>Pseudomonadati</taxon>
        <taxon>Pseudomonadota</taxon>
        <taxon>Betaproteobacteria</taxon>
        <taxon>Rhodocyclales</taxon>
        <taxon>Zoogloeaceae</taxon>
        <taxon>Zoogloea</taxon>
    </lineage>
</organism>
<evidence type="ECO:0000313" key="4">
    <source>
        <dbReference type="Proteomes" id="UP000389128"/>
    </source>
</evidence>
<dbReference type="SUPFAM" id="SSF53474">
    <property type="entry name" value="alpha/beta-Hydrolases"/>
    <property type="match status" value="1"/>
</dbReference>
<dbReference type="GO" id="GO:0016020">
    <property type="term" value="C:membrane"/>
    <property type="evidence" value="ECO:0007669"/>
    <property type="project" value="TreeGrafter"/>
</dbReference>
<proteinExistence type="predicted"/>
<dbReference type="InterPro" id="IPR050266">
    <property type="entry name" value="AB_hydrolase_sf"/>
</dbReference>
<dbReference type="Gene3D" id="3.40.50.1820">
    <property type="entry name" value="alpha/beta hydrolase"/>
    <property type="match status" value="1"/>
</dbReference>
<dbReference type="PANTHER" id="PTHR43798">
    <property type="entry name" value="MONOACYLGLYCEROL LIPASE"/>
    <property type="match status" value="1"/>
</dbReference>
<dbReference type="InterPro" id="IPR029058">
    <property type="entry name" value="AB_hydrolase_fold"/>
</dbReference>
<dbReference type="InterPro" id="IPR000073">
    <property type="entry name" value="AB_hydrolase_1"/>
</dbReference>
<keyword evidence="1 3" id="KW-0378">Hydrolase</keyword>
<dbReference type="RefSeq" id="WP_148581127.1">
    <property type="nucleotide sequence ID" value="NZ_JAVEUW010000014.1"/>
</dbReference>
<reference evidence="3 4" key="1">
    <citation type="submission" date="2019-01" db="EMBL/GenBank/DDBJ databases">
        <title>Zoogloea oleivorans genome sequencing and assembly.</title>
        <authorList>
            <person name="Tancsics A."/>
            <person name="Farkas M."/>
            <person name="Kriszt B."/>
            <person name="Maroti G."/>
            <person name="Horvath B."/>
        </authorList>
    </citation>
    <scope>NUCLEOTIDE SEQUENCE [LARGE SCALE GENOMIC DNA]</scope>
    <source>
        <strain evidence="3 4">Buc</strain>
    </source>
</reference>
<evidence type="ECO:0000256" key="1">
    <source>
        <dbReference type="ARBA" id="ARBA00022801"/>
    </source>
</evidence>
<dbReference type="PRINTS" id="PR00412">
    <property type="entry name" value="EPOXHYDRLASE"/>
</dbReference>
<evidence type="ECO:0000313" key="3">
    <source>
        <dbReference type="EMBL" id="TYC53516.1"/>
    </source>
</evidence>